<name>A0A8S2W511_9BILA</name>
<gene>
    <name evidence="1" type="ORF">OVA965_LOCUS42628</name>
    <name evidence="2" type="ORF">TMI583_LOCUS44598</name>
</gene>
<dbReference type="EMBL" id="CAJNOK010053064">
    <property type="protein sequence ID" value="CAF1610599.1"/>
    <property type="molecule type" value="Genomic_DNA"/>
</dbReference>
<proteinExistence type="predicted"/>
<reference evidence="2" key="1">
    <citation type="submission" date="2021-02" db="EMBL/GenBank/DDBJ databases">
        <authorList>
            <person name="Nowell W R."/>
        </authorList>
    </citation>
    <scope>NUCLEOTIDE SEQUENCE</scope>
</reference>
<evidence type="ECO:0000313" key="1">
    <source>
        <dbReference type="EMBL" id="CAF1610599.1"/>
    </source>
</evidence>
<dbReference type="AlphaFoldDB" id="A0A8S2W511"/>
<accession>A0A8S2W511</accession>
<dbReference type="Proteomes" id="UP000682733">
    <property type="component" value="Unassembled WGS sequence"/>
</dbReference>
<sequence>SIEDLEKSLQGCQSIDKWIDSLSILGTPSLNRVNKQRTITTPLSQQRQKKRTSTTVNDELFIIHQKNAQNQILCNEQPKSSVINDFVEELPSLLVSSTKSNLEVLHLAKCIGLNLLTLNNYLKDFLFRLLYYQQILYKQRLKSLPSSSCNNKKSVRNHFSQPVMIYPSIDNNTTQISTILADDLYVEFGVTTTLSSDRERLL</sequence>
<protein>
    <submittedName>
        <fullName evidence="2">Uncharacterized protein</fullName>
    </submittedName>
</protein>
<feature type="non-terminal residue" evidence="2">
    <location>
        <position position="1"/>
    </location>
</feature>
<organism evidence="2 3">
    <name type="scientific">Didymodactylos carnosus</name>
    <dbReference type="NCBI Taxonomy" id="1234261"/>
    <lineage>
        <taxon>Eukaryota</taxon>
        <taxon>Metazoa</taxon>
        <taxon>Spiralia</taxon>
        <taxon>Gnathifera</taxon>
        <taxon>Rotifera</taxon>
        <taxon>Eurotatoria</taxon>
        <taxon>Bdelloidea</taxon>
        <taxon>Philodinida</taxon>
        <taxon>Philodinidae</taxon>
        <taxon>Didymodactylos</taxon>
    </lineage>
</organism>
<comment type="caution">
    <text evidence="2">The sequence shown here is derived from an EMBL/GenBank/DDBJ whole genome shotgun (WGS) entry which is preliminary data.</text>
</comment>
<dbReference type="EMBL" id="CAJOBA010077313">
    <property type="protein sequence ID" value="CAF4424071.1"/>
    <property type="molecule type" value="Genomic_DNA"/>
</dbReference>
<dbReference type="Proteomes" id="UP000677228">
    <property type="component" value="Unassembled WGS sequence"/>
</dbReference>
<evidence type="ECO:0000313" key="3">
    <source>
        <dbReference type="Proteomes" id="UP000682733"/>
    </source>
</evidence>
<evidence type="ECO:0000313" key="2">
    <source>
        <dbReference type="EMBL" id="CAF4424071.1"/>
    </source>
</evidence>